<dbReference type="OrthoDB" id="9256112at2"/>
<name>A0A2T1GG08_9CYAN</name>
<keyword evidence="2" id="KW-1185">Reference proteome</keyword>
<dbReference type="AlphaFoldDB" id="A0A2T1GG08"/>
<dbReference type="Proteomes" id="UP000238937">
    <property type="component" value="Unassembled WGS sequence"/>
</dbReference>
<accession>A0A2T1GG08</accession>
<proteinExistence type="predicted"/>
<dbReference type="EMBL" id="PVWO01000119">
    <property type="protein sequence ID" value="PSB56562.1"/>
    <property type="molecule type" value="Genomic_DNA"/>
</dbReference>
<organism evidence="1 2">
    <name type="scientific">Chamaesiphon polymorphus CCALA 037</name>
    <dbReference type="NCBI Taxonomy" id="2107692"/>
    <lineage>
        <taxon>Bacteria</taxon>
        <taxon>Bacillati</taxon>
        <taxon>Cyanobacteriota</taxon>
        <taxon>Cyanophyceae</taxon>
        <taxon>Gomontiellales</taxon>
        <taxon>Chamaesiphonaceae</taxon>
        <taxon>Chamaesiphon</taxon>
    </lineage>
</organism>
<reference evidence="1 2" key="1">
    <citation type="submission" date="2018-03" db="EMBL/GenBank/DDBJ databases">
        <title>The ancient ancestry and fast evolution of plastids.</title>
        <authorList>
            <person name="Moore K.R."/>
            <person name="Magnabosco C."/>
            <person name="Momper L."/>
            <person name="Gold D.A."/>
            <person name="Bosak T."/>
            <person name="Fournier G.P."/>
        </authorList>
    </citation>
    <scope>NUCLEOTIDE SEQUENCE [LARGE SCALE GENOMIC DNA]</scope>
    <source>
        <strain evidence="1 2">CCALA 037</strain>
    </source>
</reference>
<protein>
    <submittedName>
        <fullName evidence="1">Uncharacterized protein</fullName>
    </submittedName>
</protein>
<evidence type="ECO:0000313" key="1">
    <source>
        <dbReference type="EMBL" id="PSB56562.1"/>
    </source>
</evidence>
<gene>
    <name evidence="1" type="ORF">C7B77_11440</name>
</gene>
<dbReference type="RefSeq" id="WP_106304355.1">
    <property type="nucleotide sequence ID" value="NZ_PVWO01000119.1"/>
</dbReference>
<sequence>MNSEFQAKIDDRLKAYRSWAHGRSVTIGRLVQYSGVEFLGAIDIAQEKLEEQIFDLECEGFDVDWSEHNEKIYLRVWEYPGPEPSWDLVFEEKDLMDMQAIFHESDCMDEI</sequence>
<evidence type="ECO:0000313" key="2">
    <source>
        <dbReference type="Proteomes" id="UP000238937"/>
    </source>
</evidence>
<comment type="caution">
    <text evidence="1">The sequence shown here is derived from an EMBL/GenBank/DDBJ whole genome shotgun (WGS) entry which is preliminary data.</text>
</comment>